<dbReference type="PANTHER" id="PTHR43874:SF19">
    <property type="entry name" value="RESPONSE REGULATOR 23-RELATED"/>
    <property type="match status" value="1"/>
</dbReference>
<reference evidence="12 13" key="1">
    <citation type="submission" date="2017-07" db="EMBL/GenBank/DDBJ databases">
        <title>An improved, manually edited Actinidia chinensis var. chinensis (kiwifruit) genome highlights the challenges associated with draft genomes and gene prediction in plants.</title>
        <authorList>
            <person name="Pilkington S."/>
            <person name="Crowhurst R."/>
            <person name="Hilario E."/>
            <person name="Nardozza S."/>
            <person name="Fraser L."/>
            <person name="Peng Y."/>
            <person name="Gunaseelan K."/>
            <person name="Simpson R."/>
            <person name="Tahir J."/>
            <person name="Deroles S."/>
            <person name="Templeton K."/>
            <person name="Luo Z."/>
            <person name="Davy M."/>
            <person name="Cheng C."/>
            <person name="Mcneilage M."/>
            <person name="Scaglione D."/>
            <person name="Liu Y."/>
            <person name="Zhang Q."/>
            <person name="Datson P."/>
            <person name="De Silva N."/>
            <person name="Gardiner S."/>
            <person name="Bassett H."/>
            <person name="Chagne D."/>
            <person name="Mccallum J."/>
            <person name="Dzierzon H."/>
            <person name="Deng C."/>
            <person name="Wang Y.-Y."/>
            <person name="Barron N."/>
            <person name="Manako K."/>
            <person name="Bowen J."/>
            <person name="Foster T."/>
            <person name="Erridge Z."/>
            <person name="Tiffin H."/>
            <person name="Waite C."/>
            <person name="Davies K."/>
            <person name="Grierson E."/>
            <person name="Laing W."/>
            <person name="Kirk R."/>
            <person name="Chen X."/>
            <person name="Wood M."/>
            <person name="Montefiori M."/>
            <person name="Brummell D."/>
            <person name="Schwinn K."/>
            <person name="Catanach A."/>
            <person name="Fullerton C."/>
            <person name="Li D."/>
            <person name="Meiyalaghan S."/>
            <person name="Nieuwenhuizen N."/>
            <person name="Read N."/>
            <person name="Prakash R."/>
            <person name="Hunter D."/>
            <person name="Zhang H."/>
            <person name="Mckenzie M."/>
            <person name="Knabel M."/>
            <person name="Harris A."/>
            <person name="Allan A."/>
            <person name="Chen A."/>
            <person name="Janssen B."/>
            <person name="Plunkett B."/>
            <person name="Dwamena C."/>
            <person name="Voogd C."/>
            <person name="Leif D."/>
            <person name="Lafferty D."/>
            <person name="Souleyre E."/>
            <person name="Varkonyi-Gasic E."/>
            <person name="Gambi F."/>
            <person name="Hanley J."/>
            <person name="Yao J.-L."/>
            <person name="Cheung J."/>
            <person name="David K."/>
            <person name="Warren B."/>
            <person name="Marsh K."/>
            <person name="Snowden K."/>
            <person name="Lin-Wang K."/>
            <person name="Brian L."/>
            <person name="Martinez-Sanchez M."/>
            <person name="Wang M."/>
            <person name="Ileperuma N."/>
            <person name="Macnee N."/>
            <person name="Campin R."/>
            <person name="Mcatee P."/>
            <person name="Drummond R."/>
            <person name="Espley R."/>
            <person name="Ireland H."/>
            <person name="Wu R."/>
            <person name="Atkinson R."/>
            <person name="Karunairetnam S."/>
            <person name="Bulley S."/>
            <person name="Chunkath S."/>
            <person name="Hanley Z."/>
            <person name="Storey R."/>
            <person name="Thrimawithana A."/>
            <person name="Thomson S."/>
            <person name="David C."/>
            <person name="Testolin R."/>
        </authorList>
    </citation>
    <scope>NUCLEOTIDE SEQUENCE [LARGE SCALE GENOMIC DNA]</scope>
    <source>
        <strain evidence="13">cv. Red5</strain>
        <tissue evidence="12">Young leaf</tissue>
    </source>
</reference>
<dbReference type="FunFam" id="1.10.10.60:FF:000007">
    <property type="entry name" value="Two-component response regulator"/>
    <property type="match status" value="1"/>
</dbReference>
<dbReference type="Pfam" id="PF00072">
    <property type="entry name" value="Response_reg"/>
    <property type="match status" value="1"/>
</dbReference>
<evidence type="ECO:0000256" key="3">
    <source>
        <dbReference type="ARBA" id="ARBA00023012"/>
    </source>
</evidence>
<dbReference type="InterPro" id="IPR011006">
    <property type="entry name" value="CheY-like_superfamily"/>
</dbReference>
<dbReference type="EMBL" id="NKQK01000003">
    <property type="protein sequence ID" value="PSS33115.1"/>
    <property type="molecule type" value="Genomic_DNA"/>
</dbReference>
<evidence type="ECO:0000259" key="10">
    <source>
        <dbReference type="PROSITE" id="PS50110"/>
    </source>
</evidence>
<dbReference type="STRING" id="1590841.A0A2R6RSX0"/>
<feature type="compositionally biased region" description="Polar residues" evidence="9">
    <location>
        <begin position="91"/>
        <end position="115"/>
    </location>
</feature>
<sequence length="611" mass="66518">MPDMNGFELQKQIAEEFKLPVVFMSADDKESVILKGLQNGAAFFIVKPISPNDLKNLWQYAVGKKKNKVVIEEIGNIQETSQTDHRACNKNPVQETSKNGKGSDNDVESASSAKRNTTESKRKASAKDSSADRGENKADSATQKKAKVVWTNALHNQFLEAIKSIGFERAVPKKILELMNVPGLTRENVASHLQKYRIFLKRVSEASHKIQSAAERSMIEKTFRSNFASGHPVLVHNIPRLQPFVPDEMKAPNHGNPSSANQEASSSNSTPRFGSGRSRLLCNQGNLKQPTMASVKPLYCLTRLLLDASTSGGNISGANITEMYQPKNQVARKHFANGFLKHNSITSGFRSPNIITHHGNIGAFENPNMTVNPNCNNSNYAGYRIVGDGRLGGLGYMGAKASTDFNSNNVLITGMQNGSMSTLPVLSGNSSDHLAEGESSIGFQSGSYISPTLGNVIQQENTSVPLVPPAVKCHNIFVNGGESDYSFGLLNNVSNSVSNSFPQPYGECNLSFSFPDQINIQSPTQQDDAGAFLFGSYNVEDNPLVNKQSLDKEQSGGEVTVPNFGIARTQSDEYFLPFDQNPFQLDDAEFLESVFGLREYGGDDNLGGPLT</sequence>
<evidence type="ECO:0000256" key="7">
    <source>
        <dbReference type="ARBA" id="ARBA00023242"/>
    </source>
</evidence>
<evidence type="ECO:0000256" key="6">
    <source>
        <dbReference type="ARBA" id="ARBA00023163"/>
    </source>
</evidence>
<dbReference type="InterPro" id="IPR001005">
    <property type="entry name" value="SANT/Myb"/>
</dbReference>
<dbReference type="SUPFAM" id="SSF46689">
    <property type="entry name" value="Homeodomain-like"/>
    <property type="match status" value="1"/>
</dbReference>
<comment type="caution">
    <text evidence="8">Lacks conserved residue(s) required for the propagation of feature annotation.</text>
</comment>
<dbReference type="InterPro" id="IPR001789">
    <property type="entry name" value="Sig_transdc_resp-reg_receiver"/>
</dbReference>
<keyword evidence="13" id="KW-1185">Reference proteome</keyword>
<name>A0A2R6RSX0_ACTCC</name>
<evidence type="ECO:0000256" key="1">
    <source>
        <dbReference type="ARBA" id="ARBA00004123"/>
    </source>
</evidence>
<dbReference type="NCBIfam" id="TIGR01557">
    <property type="entry name" value="myb_SHAQKYF"/>
    <property type="match status" value="1"/>
</dbReference>
<dbReference type="OrthoDB" id="21225at2759"/>
<dbReference type="GO" id="GO:0005634">
    <property type="term" value="C:nucleus"/>
    <property type="evidence" value="ECO:0007669"/>
    <property type="project" value="UniProtKB-SubCell"/>
</dbReference>
<feature type="compositionally biased region" description="Basic and acidic residues" evidence="9">
    <location>
        <begin position="116"/>
        <end position="138"/>
    </location>
</feature>
<dbReference type="InterPro" id="IPR006447">
    <property type="entry name" value="Myb_dom_plants"/>
</dbReference>
<dbReference type="GO" id="GO:0003677">
    <property type="term" value="F:DNA binding"/>
    <property type="evidence" value="ECO:0007669"/>
    <property type="project" value="InterPro"/>
</dbReference>
<dbReference type="InterPro" id="IPR017930">
    <property type="entry name" value="Myb_dom"/>
</dbReference>
<feature type="domain" description="Response regulatory" evidence="10">
    <location>
        <begin position="1"/>
        <end position="62"/>
    </location>
</feature>
<evidence type="ECO:0000313" key="13">
    <source>
        <dbReference type="Proteomes" id="UP000241394"/>
    </source>
</evidence>
<keyword evidence="4" id="KW-0805">Transcription regulation</keyword>
<dbReference type="SUPFAM" id="SSF52172">
    <property type="entry name" value="CheY-like"/>
    <property type="match status" value="1"/>
</dbReference>
<dbReference type="Pfam" id="PF00249">
    <property type="entry name" value="Myb_DNA-binding"/>
    <property type="match status" value="1"/>
</dbReference>
<feature type="compositionally biased region" description="Low complexity" evidence="9">
    <location>
        <begin position="258"/>
        <end position="269"/>
    </location>
</feature>
<keyword evidence="3" id="KW-0902">Two-component regulatory system</keyword>
<feature type="region of interest" description="Disordered" evidence="9">
    <location>
        <begin position="245"/>
        <end position="281"/>
    </location>
</feature>
<dbReference type="OMA" id="CANKVSK"/>
<dbReference type="GO" id="GO:0000160">
    <property type="term" value="P:phosphorelay signal transduction system"/>
    <property type="evidence" value="ECO:0007669"/>
    <property type="project" value="UniProtKB-KW"/>
</dbReference>
<evidence type="ECO:0000256" key="8">
    <source>
        <dbReference type="PROSITE-ProRule" id="PRU00169"/>
    </source>
</evidence>
<protein>
    <submittedName>
        <fullName evidence="12">Two-component response regulator like</fullName>
    </submittedName>
</protein>
<organism evidence="12 13">
    <name type="scientific">Actinidia chinensis var. chinensis</name>
    <name type="common">Chinese soft-hair kiwi</name>
    <dbReference type="NCBI Taxonomy" id="1590841"/>
    <lineage>
        <taxon>Eukaryota</taxon>
        <taxon>Viridiplantae</taxon>
        <taxon>Streptophyta</taxon>
        <taxon>Embryophyta</taxon>
        <taxon>Tracheophyta</taxon>
        <taxon>Spermatophyta</taxon>
        <taxon>Magnoliopsida</taxon>
        <taxon>eudicotyledons</taxon>
        <taxon>Gunneridae</taxon>
        <taxon>Pentapetalae</taxon>
        <taxon>asterids</taxon>
        <taxon>Ericales</taxon>
        <taxon>Actinidiaceae</taxon>
        <taxon>Actinidia</taxon>
    </lineage>
</organism>
<dbReference type="PROSITE" id="PS51294">
    <property type="entry name" value="HTH_MYB"/>
    <property type="match status" value="1"/>
</dbReference>
<feature type="domain" description="HTH myb-type" evidence="11">
    <location>
        <begin position="142"/>
        <end position="201"/>
    </location>
</feature>
<dbReference type="PROSITE" id="PS50110">
    <property type="entry name" value="RESPONSE_REGULATORY"/>
    <property type="match status" value="1"/>
</dbReference>
<accession>A0A2R6RSX0</accession>
<dbReference type="Gramene" id="PSS33115">
    <property type="protein sequence ID" value="PSS33115"/>
    <property type="gene ID" value="CEY00_Acc03501"/>
</dbReference>
<dbReference type="Proteomes" id="UP000241394">
    <property type="component" value="Chromosome LG3"/>
</dbReference>
<keyword evidence="2" id="KW-0597">Phosphoprotein</keyword>
<feature type="region of interest" description="Disordered" evidence="9">
    <location>
        <begin position="81"/>
        <end position="143"/>
    </location>
</feature>
<dbReference type="GO" id="GO:0009736">
    <property type="term" value="P:cytokinin-activated signaling pathway"/>
    <property type="evidence" value="ECO:0007669"/>
    <property type="project" value="InterPro"/>
</dbReference>
<dbReference type="InParanoid" id="A0A2R6RSX0"/>
<keyword evidence="7" id="KW-0539">Nucleus</keyword>
<comment type="caution">
    <text evidence="12">The sequence shown here is derived from an EMBL/GenBank/DDBJ whole genome shotgun (WGS) entry which is preliminary data.</text>
</comment>
<evidence type="ECO:0000313" key="12">
    <source>
        <dbReference type="EMBL" id="PSS33115.1"/>
    </source>
</evidence>
<comment type="subcellular location">
    <subcellularLocation>
        <location evidence="1">Nucleus</location>
    </subcellularLocation>
</comment>
<reference evidence="13" key="2">
    <citation type="journal article" date="2018" name="BMC Genomics">
        <title>A manually annotated Actinidia chinensis var. chinensis (kiwifruit) genome highlights the challenges associated with draft genomes and gene prediction in plants.</title>
        <authorList>
            <person name="Pilkington S.M."/>
            <person name="Crowhurst R."/>
            <person name="Hilario E."/>
            <person name="Nardozza S."/>
            <person name="Fraser L."/>
            <person name="Peng Y."/>
            <person name="Gunaseelan K."/>
            <person name="Simpson R."/>
            <person name="Tahir J."/>
            <person name="Deroles S.C."/>
            <person name="Templeton K."/>
            <person name="Luo Z."/>
            <person name="Davy M."/>
            <person name="Cheng C."/>
            <person name="McNeilage M."/>
            <person name="Scaglione D."/>
            <person name="Liu Y."/>
            <person name="Zhang Q."/>
            <person name="Datson P."/>
            <person name="De Silva N."/>
            <person name="Gardiner S.E."/>
            <person name="Bassett H."/>
            <person name="Chagne D."/>
            <person name="McCallum J."/>
            <person name="Dzierzon H."/>
            <person name="Deng C."/>
            <person name="Wang Y.Y."/>
            <person name="Barron L."/>
            <person name="Manako K."/>
            <person name="Bowen J."/>
            <person name="Foster T.M."/>
            <person name="Erridge Z.A."/>
            <person name="Tiffin H."/>
            <person name="Waite C.N."/>
            <person name="Davies K.M."/>
            <person name="Grierson E.P."/>
            <person name="Laing W.A."/>
            <person name="Kirk R."/>
            <person name="Chen X."/>
            <person name="Wood M."/>
            <person name="Montefiori M."/>
            <person name="Brummell D.A."/>
            <person name="Schwinn K.E."/>
            <person name="Catanach A."/>
            <person name="Fullerton C."/>
            <person name="Li D."/>
            <person name="Meiyalaghan S."/>
            <person name="Nieuwenhuizen N."/>
            <person name="Read N."/>
            <person name="Prakash R."/>
            <person name="Hunter D."/>
            <person name="Zhang H."/>
            <person name="McKenzie M."/>
            <person name="Knabel M."/>
            <person name="Harris A."/>
            <person name="Allan A.C."/>
            <person name="Gleave A."/>
            <person name="Chen A."/>
            <person name="Janssen B.J."/>
            <person name="Plunkett B."/>
            <person name="Ampomah-Dwamena C."/>
            <person name="Voogd C."/>
            <person name="Leif D."/>
            <person name="Lafferty D."/>
            <person name="Souleyre E.J.F."/>
            <person name="Varkonyi-Gasic E."/>
            <person name="Gambi F."/>
            <person name="Hanley J."/>
            <person name="Yao J.L."/>
            <person name="Cheung J."/>
            <person name="David K.M."/>
            <person name="Warren B."/>
            <person name="Marsh K."/>
            <person name="Snowden K.C."/>
            <person name="Lin-Wang K."/>
            <person name="Brian L."/>
            <person name="Martinez-Sanchez M."/>
            <person name="Wang M."/>
            <person name="Ileperuma N."/>
            <person name="Macnee N."/>
            <person name="Campin R."/>
            <person name="McAtee P."/>
            <person name="Drummond R.S.M."/>
            <person name="Espley R.V."/>
            <person name="Ireland H.S."/>
            <person name="Wu R."/>
            <person name="Atkinson R.G."/>
            <person name="Karunairetnam S."/>
            <person name="Bulley S."/>
            <person name="Chunkath S."/>
            <person name="Hanley Z."/>
            <person name="Storey R."/>
            <person name="Thrimawithana A.H."/>
            <person name="Thomson S."/>
            <person name="David C."/>
            <person name="Testolin R."/>
            <person name="Huang H."/>
            <person name="Hellens R.P."/>
            <person name="Schaffer R.J."/>
        </authorList>
    </citation>
    <scope>NUCLEOTIDE SEQUENCE [LARGE SCALE GENOMIC DNA]</scope>
    <source>
        <strain evidence="13">cv. Red5</strain>
    </source>
</reference>
<dbReference type="Gene3D" id="3.40.50.2300">
    <property type="match status" value="1"/>
</dbReference>
<keyword evidence="6" id="KW-0804">Transcription</keyword>
<keyword evidence="5" id="KW-0010">Activator</keyword>
<dbReference type="PANTHER" id="PTHR43874">
    <property type="entry name" value="TWO-COMPONENT RESPONSE REGULATOR"/>
    <property type="match status" value="1"/>
</dbReference>
<dbReference type="InterPro" id="IPR045279">
    <property type="entry name" value="ARR-like"/>
</dbReference>
<evidence type="ECO:0000259" key="11">
    <source>
        <dbReference type="PROSITE" id="PS51294"/>
    </source>
</evidence>
<proteinExistence type="predicted"/>
<dbReference type="AlphaFoldDB" id="A0A2R6RSX0"/>
<gene>
    <name evidence="12" type="ORF">CEY00_Acc03501</name>
</gene>
<dbReference type="FunCoup" id="A0A2R6RSX0">
    <property type="interactions" value="313"/>
</dbReference>
<dbReference type="Gene3D" id="1.10.10.60">
    <property type="entry name" value="Homeodomain-like"/>
    <property type="match status" value="1"/>
</dbReference>
<evidence type="ECO:0000256" key="9">
    <source>
        <dbReference type="SAM" id="MobiDB-lite"/>
    </source>
</evidence>
<dbReference type="InterPro" id="IPR009057">
    <property type="entry name" value="Homeodomain-like_sf"/>
</dbReference>
<evidence type="ECO:0000256" key="4">
    <source>
        <dbReference type="ARBA" id="ARBA00023015"/>
    </source>
</evidence>
<evidence type="ECO:0000256" key="2">
    <source>
        <dbReference type="ARBA" id="ARBA00022553"/>
    </source>
</evidence>
<evidence type="ECO:0000256" key="5">
    <source>
        <dbReference type="ARBA" id="ARBA00023159"/>
    </source>
</evidence>